<evidence type="ECO:0000256" key="3">
    <source>
        <dbReference type="ARBA" id="ARBA00022980"/>
    </source>
</evidence>
<evidence type="ECO:0000313" key="10">
    <source>
        <dbReference type="EMBL" id="OMH84149.1"/>
    </source>
</evidence>
<dbReference type="GO" id="GO:1990904">
    <property type="term" value="C:ribonucleoprotein complex"/>
    <property type="evidence" value="ECO:0007669"/>
    <property type="project" value="UniProtKB-KW"/>
</dbReference>
<gene>
    <name evidence="10" type="ORF">AX774_g2339</name>
</gene>
<keyword evidence="4" id="KW-0496">Mitochondrion</keyword>
<accession>A0A1R1PTA1</accession>
<keyword evidence="11" id="KW-1185">Reference proteome</keyword>
<protein>
    <recommendedName>
        <fullName evidence="7">Large ribosomal subunit protein mL45</fullName>
    </recommendedName>
    <alternativeName>
        <fullName evidence="8">39S ribosomal protein L45, mitochondrial</fullName>
    </alternativeName>
</protein>
<dbReference type="GO" id="GO:0005840">
    <property type="term" value="C:ribosome"/>
    <property type="evidence" value="ECO:0007669"/>
    <property type="project" value="UniProtKB-KW"/>
</dbReference>
<sequence length="302" mass="34123">MFKKTLIMPKPLFYNISKPTTILARNYHYSSLFSLPTSKLSTNGRFESPAVTSLAYSNLTRQYATRSNVPRFHLIEYGLLSDFVPMPKSKRPSFYSSKLGFKIALQHWKNIMATTFAIGSIKRQIKNWSPNQFLIDGERMYDEMNVAFAKGDRETLQVLCQPVLLSKLKSDMKKRVGTYYYQKLSSLEKPRIVQAVTKKLGPDSFIFQVVLRITQEQAVAIYSSGSTSNSGRPGAGSRSKLIAGDPNKAIPVTEYIVFQNIVEKSEFSGNTVFSDRNINDGWKIYGKLQETKFFVPVANSSA</sequence>
<organism evidence="10 11">
    <name type="scientific">Zancudomyces culisetae</name>
    <name type="common">Gut fungus</name>
    <name type="synonym">Smittium culisetae</name>
    <dbReference type="NCBI Taxonomy" id="1213189"/>
    <lineage>
        <taxon>Eukaryota</taxon>
        <taxon>Fungi</taxon>
        <taxon>Fungi incertae sedis</taxon>
        <taxon>Zoopagomycota</taxon>
        <taxon>Kickxellomycotina</taxon>
        <taxon>Harpellomycetes</taxon>
        <taxon>Harpellales</taxon>
        <taxon>Legeriomycetaceae</taxon>
        <taxon>Zancudomyces</taxon>
    </lineage>
</organism>
<dbReference type="AlphaFoldDB" id="A0A1R1PTA1"/>
<dbReference type="PANTHER" id="PTHR28554">
    <property type="entry name" value="39S RIBOSOMAL PROTEIN L45, MITOCHONDRIAL"/>
    <property type="match status" value="1"/>
</dbReference>
<name>A0A1R1PTA1_ZANCU</name>
<evidence type="ECO:0000256" key="5">
    <source>
        <dbReference type="ARBA" id="ARBA00023274"/>
    </source>
</evidence>
<dbReference type="SUPFAM" id="SSF54427">
    <property type="entry name" value="NTF2-like"/>
    <property type="match status" value="1"/>
</dbReference>
<dbReference type="InterPro" id="IPR007379">
    <property type="entry name" value="Tim44-like_dom"/>
</dbReference>
<evidence type="ECO:0000256" key="6">
    <source>
        <dbReference type="ARBA" id="ARBA00038073"/>
    </source>
</evidence>
<dbReference type="Pfam" id="PF04280">
    <property type="entry name" value="Tim44"/>
    <property type="match status" value="1"/>
</dbReference>
<keyword evidence="2" id="KW-0809">Transit peptide</keyword>
<dbReference type="OrthoDB" id="19619at2759"/>
<dbReference type="EMBL" id="LSSK01000244">
    <property type="protein sequence ID" value="OMH84149.1"/>
    <property type="molecule type" value="Genomic_DNA"/>
</dbReference>
<evidence type="ECO:0000256" key="7">
    <source>
        <dbReference type="ARBA" id="ARBA00039448"/>
    </source>
</evidence>
<evidence type="ECO:0000256" key="8">
    <source>
        <dbReference type="ARBA" id="ARBA00043031"/>
    </source>
</evidence>
<comment type="similarity">
    <text evidence="6">Belongs to the mitochondrion-specific ribosomal protein mL45 family.</text>
</comment>
<evidence type="ECO:0000256" key="2">
    <source>
        <dbReference type="ARBA" id="ARBA00022946"/>
    </source>
</evidence>
<comment type="caution">
    <text evidence="10">The sequence shown here is derived from an EMBL/GenBank/DDBJ whole genome shotgun (WGS) entry which is preliminary data.</text>
</comment>
<comment type="subcellular location">
    <subcellularLocation>
        <location evidence="1">Mitochondrion</location>
    </subcellularLocation>
</comment>
<evidence type="ECO:0000313" key="11">
    <source>
        <dbReference type="Proteomes" id="UP000188320"/>
    </source>
</evidence>
<reference evidence="11" key="1">
    <citation type="submission" date="2017-01" db="EMBL/GenBank/DDBJ databases">
        <authorList>
            <person name="Wang Y."/>
            <person name="White M."/>
            <person name="Kvist S."/>
            <person name="Moncalvo J.-M."/>
        </authorList>
    </citation>
    <scope>NUCLEOTIDE SEQUENCE [LARGE SCALE GENOMIC DNA]</scope>
    <source>
        <strain evidence="11">COL-18-3</strain>
    </source>
</reference>
<dbReference type="InterPro" id="IPR032710">
    <property type="entry name" value="NTF2-like_dom_sf"/>
</dbReference>
<dbReference type="GO" id="GO:0005739">
    <property type="term" value="C:mitochondrion"/>
    <property type="evidence" value="ECO:0007669"/>
    <property type="project" value="UniProtKB-SubCell"/>
</dbReference>
<dbReference type="InterPro" id="IPR051975">
    <property type="entry name" value="mtLSU_mL45"/>
</dbReference>
<evidence type="ECO:0000256" key="1">
    <source>
        <dbReference type="ARBA" id="ARBA00004173"/>
    </source>
</evidence>
<dbReference type="Gene3D" id="3.10.450.240">
    <property type="match status" value="1"/>
</dbReference>
<dbReference type="SMART" id="SM00978">
    <property type="entry name" value="Tim44"/>
    <property type="match status" value="1"/>
</dbReference>
<evidence type="ECO:0000259" key="9">
    <source>
        <dbReference type="SMART" id="SM00978"/>
    </source>
</evidence>
<proteinExistence type="inferred from homology"/>
<keyword evidence="5" id="KW-0687">Ribonucleoprotein</keyword>
<dbReference type="PANTHER" id="PTHR28554:SF1">
    <property type="entry name" value="LARGE RIBOSOMAL SUBUNIT PROTEIN ML45"/>
    <property type="match status" value="1"/>
</dbReference>
<keyword evidence="3" id="KW-0689">Ribosomal protein</keyword>
<feature type="domain" description="Tim44-like" evidence="9">
    <location>
        <begin position="114"/>
        <end position="289"/>
    </location>
</feature>
<dbReference type="Proteomes" id="UP000188320">
    <property type="component" value="Unassembled WGS sequence"/>
</dbReference>
<evidence type="ECO:0000256" key="4">
    <source>
        <dbReference type="ARBA" id="ARBA00023128"/>
    </source>
</evidence>